<accession>A0A172TVG7</accession>
<dbReference type="Proteomes" id="UP000077177">
    <property type="component" value="Chromosome"/>
</dbReference>
<reference evidence="2" key="1">
    <citation type="submission" date="2015-01" db="EMBL/GenBank/DDBJ databases">
        <title>Flavisolibacter sp./LCS9/ whole genome sequencing.</title>
        <authorList>
            <person name="Kim M.K."/>
            <person name="Srinivasan S."/>
            <person name="Lee J.-J."/>
        </authorList>
    </citation>
    <scope>NUCLEOTIDE SEQUENCE [LARGE SCALE GENOMIC DNA]</scope>
    <source>
        <strain evidence="2">LCS9</strain>
    </source>
</reference>
<organism evidence="1 2">
    <name type="scientific">Flavisolibacter tropicus</name>
    <dbReference type="NCBI Taxonomy" id="1492898"/>
    <lineage>
        <taxon>Bacteria</taxon>
        <taxon>Pseudomonadati</taxon>
        <taxon>Bacteroidota</taxon>
        <taxon>Chitinophagia</taxon>
        <taxon>Chitinophagales</taxon>
        <taxon>Chitinophagaceae</taxon>
        <taxon>Flavisolibacter</taxon>
    </lineage>
</organism>
<sequence length="97" mass="11949">MWKAGRGLYLCSWYGLTYRRGTEEVQTRYRRGTRDQGDRRERIMNKEQGMMNIEGRKCSMLNFQYSMFNEERWNWELGYWGLGESRGFWFHAETRRV</sequence>
<evidence type="ECO:0000313" key="2">
    <source>
        <dbReference type="Proteomes" id="UP000077177"/>
    </source>
</evidence>
<protein>
    <submittedName>
        <fullName evidence="1">Uncharacterized protein</fullName>
    </submittedName>
</protein>
<gene>
    <name evidence="1" type="ORF">SY85_11750</name>
</gene>
<keyword evidence="2" id="KW-1185">Reference proteome</keyword>
<reference evidence="1 2" key="2">
    <citation type="journal article" date="2016" name="Int. J. Syst. Evol. Microbiol.">
        <title>Flavisolibacter tropicus sp. nov., isolated from tropical soil.</title>
        <authorList>
            <person name="Lee J.J."/>
            <person name="Kang M.S."/>
            <person name="Kim G.S."/>
            <person name="Lee C.S."/>
            <person name="Lim S."/>
            <person name="Lee J."/>
            <person name="Roh S.H."/>
            <person name="Kang H."/>
            <person name="Ha J.M."/>
            <person name="Bae S."/>
            <person name="Jung H.Y."/>
            <person name="Kim M.K."/>
        </authorList>
    </citation>
    <scope>NUCLEOTIDE SEQUENCE [LARGE SCALE GENOMIC DNA]</scope>
    <source>
        <strain evidence="1 2">LCS9</strain>
    </source>
</reference>
<dbReference type="STRING" id="1492898.SY85_11750"/>
<dbReference type="AlphaFoldDB" id="A0A172TVG7"/>
<name>A0A172TVG7_9BACT</name>
<dbReference type="KEGG" id="fla:SY85_11750"/>
<evidence type="ECO:0000313" key="1">
    <source>
        <dbReference type="EMBL" id="ANE51075.1"/>
    </source>
</evidence>
<dbReference type="EMBL" id="CP011390">
    <property type="protein sequence ID" value="ANE51075.1"/>
    <property type="molecule type" value="Genomic_DNA"/>
</dbReference>
<proteinExistence type="predicted"/>